<gene>
    <name evidence="1" type="ORF">CEPIT_LOCUS12036</name>
</gene>
<comment type="caution">
    <text evidence="1">The sequence shown here is derived from an EMBL/GenBank/DDBJ whole genome shotgun (WGS) entry which is preliminary data.</text>
</comment>
<protein>
    <submittedName>
        <fullName evidence="1">Uncharacterized protein</fullName>
    </submittedName>
</protein>
<proteinExistence type="predicted"/>
<evidence type="ECO:0000313" key="1">
    <source>
        <dbReference type="EMBL" id="CAH9092277.1"/>
    </source>
</evidence>
<dbReference type="AlphaFoldDB" id="A0AAV0D4W8"/>
<evidence type="ECO:0000313" key="2">
    <source>
        <dbReference type="Proteomes" id="UP001152523"/>
    </source>
</evidence>
<accession>A0AAV0D4W8</accession>
<name>A0AAV0D4W8_9ASTE</name>
<keyword evidence="2" id="KW-1185">Reference proteome</keyword>
<sequence>MIAASSNSRLELHLSILMSMMMTNSLVVTTLRVPLLVVFLVLRVFLRLYFYMVERMLERLQGNTPLEYFYQHNLLLQQSLITLSKWTAMFSLKASKNILTLCLFVRAILRQSRL</sequence>
<dbReference type="Proteomes" id="UP001152523">
    <property type="component" value="Unassembled WGS sequence"/>
</dbReference>
<reference evidence="1" key="1">
    <citation type="submission" date="2022-07" db="EMBL/GenBank/DDBJ databases">
        <authorList>
            <person name="Macas J."/>
            <person name="Novak P."/>
            <person name="Neumann P."/>
        </authorList>
    </citation>
    <scope>NUCLEOTIDE SEQUENCE</scope>
</reference>
<dbReference type="EMBL" id="CAMAPF010000073">
    <property type="protein sequence ID" value="CAH9092277.1"/>
    <property type="molecule type" value="Genomic_DNA"/>
</dbReference>
<organism evidence="1 2">
    <name type="scientific">Cuscuta epithymum</name>
    <dbReference type="NCBI Taxonomy" id="186058"/>
    <lineage>
        <taxon>Eukaryota</taxon>
        <taxon>Viridiplantae</taxon>
        <taxon>Streptophyta</taxon>
        <taxon>Embryophyta</taxon>
        <taxon>Tracheophyta</taxon>
        <taxon>Spermatophyta</taxon>
        <taxon>Magnoliopsida</taxon>
        <taxon>eudicotyledons</taxon>
        <taxon>Gunneridae</taxon>
        <taxon>Pentapetalae</taxon>
        <taxon>asterids</taxon>
        <taxon>lamiids</taxon>
        <taxon>Solanales</taxon>
        <taxon>Convolvulaceae</taxon>
        <taxon>Cuscuteae</taxon>
        <taxon>Cuscuta</taxon>
        <taxon>Cuscuta subgen. Cuscuta</taxon>
    </lineage>
</organism>